<dbReference type="PANTHER" id="PTHR38459">
    <property type="entry name" value="PROPHAGE BACTOPRENOL-LINKED GLUCOSE TRANSLOCASE HOMOLOG"/>
    <property type="match status" value="1"/>
</dbReference>
<dbReference type="GeneID" id="81708033"/>
<feature type="region of interest" description="Disordered" evidence="6">
    <location>
        <begin position="179"/>
        <end position="209"/>
    </location>
</feature>
<evidence type="ECO:0000313" key="10">
    <source>
        <dbReference type="Proteomes" id="UP000234778"/>
    </source>
</evidence>
<dbReference type="Proteomes" id="UP000234778">
    <property type="component" value="Unassembled WGS sequence"/>
</dbReference>
<accession>A0A2I1KUC8</accession>
<dbReference type="RefSeq" id="WP_034236828.1">
    <property type="nucleotide sequence ID" value="NZ_JAWGGQ010000023.1"/>
</dbReference>
<dbReference type="InterPro" id="IPR007267">
    <property type="entry name" value="GtrA_DPMS_TM"/>
</dbReference>
<dbReference type="GO" id="GO:0005886">
    <property type="term" value="C:plasma membrane"/>
    <property type="evidence" value="ECO:0007669"/>
    <property type="project" value="TreeGrafter"/>
</dbReference>
<comment type="caution">
    <text evidence="9">The sequence shown here is derived from an EMBL/GenBank/DDBJ whole genome shotgun (WGS) entry which is preliminary data.</text>
</comment>
<dbReference type="GO" id="GO:0000271">
    <property type="term" value="P:polysaccharide biosynthetic process"/>
    <property type="evidence" value="ECO:0007669"/>
    <property type="project" value="InterPro"/>
</dbReference>
<sequence>MPSAEISTSAQSTPPTSLRERVVAWVREFIQFGLVGALSFIIDLSLFNVLQHGPIGVLAGHPNTANVVSATIATIFSWVANRLWTYRGRTQANVAREALLFTFANVGGVLITQFCLFFSHEVLGLHSPLADNVAAYVVGFVLGTAFRFVFYHYIVFTGTPDQPASPTAVHGAVVGGVPATRAGGGLPDEAEEQSASPSSTNVPDRTDEM</sequence>
<evidence type="ECO:0000256" key="4">
    <source>
        <dbReference type="ARBA" id="ARBA00022989"/>
    </source>
</evidence>
<keyword evidence="3 7" id="KW-0812">Transmembrane</keyword>
<feature type="transmembrane region" description="Helical" evidence="7">
    <location>
        <begin position="67"/>
        <end position="86"/>
    </location>
</feature>
<dbReference type="EMBL" id="PKHA01000002">
    <property type="protein sequence ID" value="PKY99230.1"/>
    <property type="molecule type" value="Genomic_DNA"/>
</dbReference>
<feature type="domain" description="GtrA/DPMS transmembrane" evidence="8">
    <location>
        <begin position="31"/>
        <end position="156"/>
    </location>
</feature>
<dbReference type="Pfam" id="PF04138">
    <property type="entry name" value="GtrA_DPMS_TM"/>
    <property type="match status" value="1"/>
</dbReference>
<feature type="transmembrane region" description="Helical" evidence="7">
    <location>
        <begin position="29"/>
        <end position="47"/>
    </location>
</feature>
<feature type="transmembrane region" description="Helical" evidence="7">
    <location>
        <begin position="98"/>
        <end position="119"/>
    </location>
</feature>
<evidence type="ECO:0000313" key="9">
    <source>
        <dbReference type="EMBL" id="PKY99230.1"/>
    </source>
</evidence>
<protein>
    <submittedName>
        <fullName evidence="9">GtrA family protein</fullName>
    </submittedName>
</protein>
<keyword evidence="4 7" id="KW-1133">Transmembrane helix</keyword>
<feature type="compositionally biased region" description="Polar residues" evidence="6">
    <location>
        <begin position="193"/>
        <end position="203"/>
    </location>
</feature>
<dbReference type="AlphaFoldDB" id="A0A2I1KUC8"/>
<evidence type="ECO:0000256" key="7">
    <source>
        <dbReference type="SAM" id="Phobius"/>
    </source>
</evidence>
<gene>
    <name evidence="9" type="ORF">CYJ26_03670</name>
</gene>
<comment type="similarity">
    <text evidence="2">Belongs to the GtrA family.</text>
</comment>
<reference evidence="9 10" key="1">
    <citation type="submission" date="2017-12" db="EMBL/GenBank/DDBJ databases">
        <title>Phylogenetic diversity of female urinary microbiome.</title>
        <authorList>
            <person name="Thomas-White K."/>
            <person name="Wolfe A.J."/>
        </authorList>
    </citation>
    <scope>NUCLEOTIDE SEQUENCE [LARGE SCALE GENOMIC DNA]</scope>
    <source>
        <strain evidence="9 10">UMB0319</strain>
    </source>
</reference>
<name>A0A2I1KUC8_9ACTO</name>
<evidence type="ECO:0000256" key="3">
    <source>
        <dbReference type="ARBA" id="ARBA00022692"/>
    </source>
</evidence>
<keyword evidence="5 7" id="KW-0472">Membrane</keyword>
<dbReference type="PANTHER" id="PTHR38459:SF1">
    <property type="entry name" value="PROPHAGE BACTOPRENOL-LINKED GLUCOSE TRANSLOCASE HOMOLOG"/>
    <property type="match status" value="1"/>
</dbReference>
<dbReference type="InterPro" id="IPR051401">
    <property type="entry name" value="GtrA_CellWall_Glycosyl"/>
</dbReference>
<evidence type="ECO:0000256" key="5">
    <source>
        <dbReference type="ARBA" id="ARBA00023136"/>
    </source>
</evidence>
<feature type="transmembrane region" description="Helical" evidence="7">
    <location>
        <begin position="134"/>
        <end position="156"/>
    </location>
</feature>
<organism evidence="9 10">
    <name type="scientific">Actinomyces urogenitalis</name>
    <dbReference type="NCBI Taxonomy" id="103621"/>
    <lineage>
        <taxon>Bacteria</taxon>
        <taxon>Bacillati</taxon>
        <taxon>Actinomycetota</taxon>
        <taxon>Actinomycetes</taxon>
        <taxon>Actinomycetales</taxon>
        <taxon>Actinomycetaceae</taxon>
        <taxon>Actinomyces</taxon>
    </lineage>
</organism>
<evidence type="ECO:0000259" key="8">
    <source>
        <dbReference type="Pfam" id="PF04138"/>
    </source>
</evidence>
<evidence type="ECO:0000256" key="6">
    <source>
        <dbReference type="SAM" id="MobiDB-lite"/>
    </source>
</evidence>
<comment type="subcellular location">
    <subcellularLocation>
        <location evidence="1">Membrane</location>
        <topology evidence="1">Multi-pass membrane protein</topology>
    </subcellularLocation>
</comment>
<evidence type="ECO:0000256" key="2">
    <source>
        <dbReference type="ARBA" id="ARBA00009399"/>
    </source>
</evidence>
<evidence type="ECO:0000256" key="1">
    <source>
        <dbReference type="ARBA" id="ARBA00004141"/>
    </source>
</evidence>
<proteinExistence type="inferred from homology"/>